<dbReference type="Proteomes" id="UP001449657">
    <property type="component" value="Chromosome"/>
</dbReference>
<name>A0ABZ2Z3K1_9BACT</name>
<protein>
    <recommendedName>
        <fullName evidence="3">Transposase</fullName>
    </recommendedName>
</protein>
<accession>A0ABZ2Z3K1</accession>
<dbReference type="EMBL" id="CP150096">
    <property type="protein sequence ID" value="WZN45109.1"/>
    <property type="molecule type" value="Genomic_DNA"/>
</dbReference>
<evidence type="ECO:0000313" key="1">
    <source>
        <dbReference type="EMBL" id="WZN45109.1"/>
    </source>
</evidence>
<evidence type="ECO:0000313" key="2">
    <source>
        <dbReference type="Proteomes" id="UP001449657"/>
    </source>
</evidence>
<sequence length="111" mass="12424">MNALEFVTAIKREVIDNGMQGYENTLGNETAATDPLWIATRKLYSSLSSSDQSTLLQFVRLVQVDTLSHIFGILDGSSYLNEMRESFQLISESDGETLNGDLQDLLLEMEE</sequence>
<evidence type="ECO:0008006" key="3">
    <source>
        <dbReference type="Google" id="ProtNLM"/>
    </source>
</evidence>
<organism evidence="1 2">
    <name type="scientific">Chitinophaga caseinilytica</name>
    <dbReference type="NCBI Taxonomy" id="2267521"/>
    <lineage>
        <taxon>Bacteria</taxon>
        <taxon>Pseudomonadati</taxon>
        <taxon>Bacteroidota</taxon>
        <taxon>Chitinophagia</taxon>
        <taxon>Chitinophagales</taxon>
        <taxon>Chitinophagaceae</taxon>
        <taxon>Chitinophaga</taxon>
    </lineage>
</organism>
<gene>
    <name evidence="1" type="ORF">WJU22_19615</name>
</gene>
<dbReference type="RefSeq" id="WP_341839864.1">
    <property type="nucleotide sequence ID" value="NZ_CP149792.1"/>
</dbReference>
<reference evidence="1 2" key="1">
    <citation type="submission" date="2024-03" db="EMBL/GenBank/DDBJ databases">
        <title>Chitinophaga caseinilytica sp. nov., a casein hydrolysing bacterium isolated from forest soil.</title>
        <authorList>
            <person name="Lee D.S."/>
            <person name="Han D.M."/>
            <person name="Baek J.H."/>
            <person name="Choi D.G."/>
            <person name="Jeon J.H."/>
            <person name="Jeon C.O."/>
        </authorList>
    </citation>
    <scope>NUCLEOTIDE SEQUENCE [LARGE SCALE GENOMIC DNA]</scope>
    <source>
        <strain evidence="1 2">KACC 19118</strain>
    </source>
</reference>
<proteinExistence type="predicted"/>
<keyword evidence="2" id="KW-1185">Reference proteome</keyword>